<feature type="coiled-coil region" evidence="1">
    <location>
        <begin position="51"/>
        <end position="85"/>
    </location>
</feature>
<dbReference type="EMBL" id="JAOPGA020001235">
    <property type="protein sequence ID" value="KAL0486476.1"/>
    <property type="molecule type" value="Genomic_DNA"/>
</dbReference>
<comment type="caution">
    <text evidence="2">The sequence shown here is derived from an EMBL/GenBank/DDBJ whole genome shotgun (WGS) entry which is preliminary data.</text>
</comment>
<gene>
    <name evidence="2" type="ORF">AKO1_012052</name>
</gene>
<evidence type="ECO:0000313" key="2">
    <source>
        <dbReference type="EMBL" id="KAL0486476.1"/>
    </source>
</evidence>
<dbReference type="AlphaFoldDB" id="A0AAW2Z9G3"/>
<dbReference type="Gene3D" id="2.60.210.10">
    <property type="entry name" value="Apoptosis, Tumor Necrosis Factor Receptor Associated Protein 2, Chain A"/>
    <property type="match status" value="1"/>
</dbReference>
<keyword evidence="3" id="KW-1185">Reference proteome</keyword>
<accession>A0AAW2Z9G3</accession>
<organism evidence="2 3">
    <name type="scientific">Acrasis kona</name>
    <dbReference type="NCBI Taxonomy" id="1008807"/>
    <lineage>
        <taxon>Eukaryota</taxon>
        <taxon>Discoba</taxon>
        <taxon>Heterolobosea</taxon>
        <taxon>Tetramitia</taxon>
        <taxon>Eutetramitia</taxon>
        <taxon>Acrasidae</taxon>
        <taxon>Acrasis</taxon>
    </lineage>
</organism>
<evidence type="ECO:0000256" key="1">
    <source>
        <dbReference type="SAM" id="Coils"/>
    </source>
</evidence>
<name>A0AAW2Z9G3_9EUKA</name>
<evidence type="ECO:0008006" key="4">
    <source>
        <dbReference type="Google" id="ProtNLM"/>
    </source>
</evidence>
<reference evidence="2 3" key="1">
    <citation type="submission" date="2024-03" db="EMBL/GenBank/DDBJ databases">
        <title>The Acrasis kona genome and developmental transcriptomes reveal deep origins of eukaryotic multicellular pathways.</title>
        <authorList>
            <person name="Sheikh S."/>
            <person name="Fu C.-J."/>
            <person name="Brown M.W."/>
            <person name="Baldauf S.L."/>
        </authorList>
    </citation>
    <scope>NUCLEOTIDE SEQUENCE [LARGE SCALE GENOMIC DNA]</scope>
    <source>
        <strain evidence="2 3">ATCC MYA-3509</strain>
    </source>
</reference>
<evidence type="ECO:0000313" key="3">
    <source>
        <dbReference type="Proteomes" id="UP001431209"/>
    </source>
</evidence>
<keyword evidence="1" id="KW-0175">Coiled coil</keyword>
<feature type="coiled-coil region" evidence="1">
    <location>
        <begin position="267"/>
        <end position="344"/>
    </location>
</feature>
<sequence>MTEDLQSQIDNLKNVMGNRSVVKDGGDASALDRLYVDQEIKRITNMSNHKSEEIQSKFNSLQSHLQQMERANESLQDSNQDKMNQLESKLDLQSNQIMSQLPIEIDKVLAEHSKLKVGRLRGLSISSPNVASNNTSLSFDSNEISELSNAIESQQTLISSIRKETHTVRSDLSAIKLDLADKCSVSQYKLLMSDVEKVKEDVDKLSRVAPKQEENSIKHHELYKLKMEMDRLRCDQDKLLALQSQAPPPPLSPPPQSTNNANQAMAVDQAEWMMQQVREMMQQSKREHDKERAEMLDTIHELRTSQERTIQELTSLRTNSDQAITQLKQENEDLRADIKDIKALCKSIIGACDDMHDDFFSHLDNAARVTRSIRRTVETMDIREYVWRVPLSDLHGNNDNDMDLIITSEPFLHKGFKWTCNLIRPAQSPSECIKVALNSMYKFKQKEGLQTSWKMFLAHREHIENDIEVKFEHEFHKEDRSYEAEMSNQDNRITFEEINDEDGGYVHDDQCVHLTCIVTDAQLLE</sequence>
<proteinExistence type="predicted"/>
<dbReference type="InterPro" id="IPR008974">
    <property type="entry name" value="TRAF-like"/>
</dbReference>
<dbReference type="Proteomes" id="UP001431209">
    <property type="component" value="Unassembled WGS sequence"/>
</dbReference>
<protein>
    <recommendedName>
        <fullName evidence="4">MATH domain-containing protein</fullName>
    </recommendedName>
</protein>